<name>A0A7V3J988_UNCC3</name>
<protein>
    <recommendedName>
        <fullName evidence="2">DUF721 domain-containing protein</fullName>
    </recommendedName>
</protein>
<evidence type="ECO:0000313" key="1">
    <source>
        <dbReference type="EMBL" id="HFZ08695.1"/>
    </source>
</evidence>
<dbReference type="EMBL" id="DTGG01000030">
    <property type="protein sequence ID" value="HFZ08695.1"/>
    <property type="molecule type" value="Genomic_DNA"/>
</dbReference>
<accession>A0A7V3J988</accession>
<reference evidence="1" key="1">
    <citation type="journal article" date="2020" name="mSystems">
        <title>Genome- and Community-Level Interaction Insights into Carbon Utilization and Element Cycling Functions of Hydrothermarchaeota in Hydrothermal Sediment.</title>
        <authorList>
            <person name="Zhou Z."/>
            <person name="Liu Y."/>
            <person name="Xu W."/>
            <person name="Pan J."/>
            <person name="Luo Z.H."/>
            <person name="Li M."/>
        </authorList>
    </citation>
    <scope>NUCLEOTIDE SEQUENCE [LARGE SCALE GENOMIC DNA]</scope>
    <source>
        <strain evidence="1">SpSt-757</strain>
    </source>
</reference>
<organism evidence="1">
    <name type="scientific">candidate division CPR3 bacterium</name>
    <dbReference type="NCBI Taxonomy" id="2268181"/>
    <lineage>
        <taxon>Bacteria</taxon>
        <taxon>Bacteria division CPR3</taxon>
    </lineage>
</organism>
<dbReference type="AlphaFoldDB" id="A0A7V3J988"/>
<evidence type="ECO:0008006" key="2">
    <source>
        <dbReference type="Google" id="ProtNLM"/>
    </source>
</evidence>
<sequence>MRNLDDSIKKILENLGIERSIDLTEKAKKLREYLVKTYGEENIGKVKVKKGKIFIEIKSPVLRNELFMRRAELLSIINGKELQNNPENIVIVGRL</sequence>
<gene>
    <name evidence="1" type="ORF">ENV41_00975</name>
</gene>
<comment type="caution">
    <text evidence="1">The sequence shown here is derived from an EMBL/GenBank/DDBJ whole genome shotgun (WGS) entry which is preliminary data.</text>
</comment>
<proteinExistence type="predicted"/>